<dbReference type="EMBL" id="MH847355">
    <property type="protein sequence ID" value="AYU69080.1"/>
    <property type="molecule type" value="Genomic_DNA"/>
</dbReference>
<evidence type="ECO:0000313" key="1">
    <source>
        <dbReference type="EMBL" id="AYU69080.1"/>
    </source>
</evidence>
<organism evidence="1">
    <name type="scientific">Escherichia coli</name>
    <dbReference type="NCBI Taxonomy" id="562"/>
    <lineage>
        <taxon>Bacteria</taxon>
        <taxon>Pseudomonadati</taxon>
        <taxon>Pseudomonadota</taxon>
        <taxon>Gammaproteobacteria</taxon>
        <taxon>Enterobacterales</taxon>
        <taxon>Enterobacteriaceae</taxon>
        <taxon>Escherichia</taxon>
    </lineage>
</organism>
<sequence>MVHSLAECQATAHQETVFSVLHRKVPWPPESVPASSPYPEAGRLFPAPLQEHLFKTFLYKTFCNRHTVFSAPAGKRPGILPGLLALISE</sequence>
<proteinExistence type="predicted"/>
<accession>A0A3G4RTP6</accession>
<protein>
    <submittedName>
        <fullName evidence="1">Uncharacterized protein</fullName>
    </submittedName>
</protein>
<gene>
    <name evidence="1" type="ORF">D0368_00328</name>
</gene>
<reference evidence="1" key="1">
    <citation type="journal article" date="2018" name="Vet. Microbiol.">
        <title>Characterization of plasmids harboring blaCTX-M genes in Escherichia coli from French pigs.</title>
        <authorList>
            <person name="Lucas P."/>
            <person name="Jouy E."/>
            <person name="Le Devendec L."/>
            <person name="de Boisseson C."/>
            <person name="Perrin-Guyomard A."/>
            <person name="Jove T."/>
            <person name="Blanchard Y."/>
            <person name="Touzain F."/>
            <person name="Kempf I."/>
        </authorList>
    </citation>
    <scope>NUCLEOTIDE SEQUENCE</scope>
    <source>
        <strain evidence="1">12-034</strain>
        <plasmid evidence="1">p12-034</plasmid>
    </source>
</reference>
<keyword evidence="1" id="KW-0614">Plasmid</keyword>
<name>A0A3G4RTP6_ECOLX</name>
<dbReference type="AlphaFoldDB" id="A0A3G4RTP6"/>
<geneLocation type="plasmid" evidence="1">
    <name>p12-034</name>
</geneLocation>